<feature type="compositionally biased region" description="Acidic residues" evidence="1">
    <location>
        <begin position="155"/>
        <end position="281"/>
    </location>
</feature>
<comment type="caution">
    <text evidence="3">The sequence shown here is derived from an EMBL/GenBank/DDBJ whole genome shotgun (WGS) entry which is preliminary data.</text>
</comment>
<dbReference type="SUPFAM" id="SSF50044">
    <property type="entry name" value="SH3-domain"/>
    <property type="match status" value="1"/>
</dbReference>
<gene>
    <name evidence="3" type="ORF">JOC54_004479</name>
</gene>
<evidence type="ECO:0000313" key="4">
    <source>
        <dbReference type="Proteomes" id="UP001179280"/>
    </source>
</evidence>
<dbReference type="PANTHER" id="PTHR34408:SF1">
    <property type="entry name" value="GLYCOSYL HYDROLASE FAMILY 19 DOMAIN-CONTAINING PROTEIN HI_1415"/>
    <property type="match status" value="1"/>
</dbReference>
<proteinExistence type="predicted"/>
<dbReference type="Pfam" id="PF08239">
    <property type="entry name" value="SH3_3"/>
    <property type="match status" value="1"/>
</dbReference>
<sequence length="364" mass="39559">MEIIKQEGNWLQVKAGSQTGWVSSDHVKTSGQESTIKSGTTTARVNLRTGAGTNNRILTTLNIGQKFEIIKEQNGWYQVAVGSQTGWVSAEYVQIGNAQQKIQVMARTFSMSFEEPVEEAKSEPSTDVTIEADVIEEETESISDDAVEVTISELSSDETVESDVVEDELEAPSDETVEETTSEPSTDETAEVDVVEDQLEASSDEAVEETTSDSSSDETVETDAVEDQLDAPSDEAVEETTSDSSTDETAEVDVVEDELEAPSNEAAEETSSEPSSDENVEADVVKEEVDIPAEVETDSDEITLDSHAILNEKTFLLSTPTQGDLTEIELETGDEVKIIEQTGDFALVEFEDKQGWIMVKSLAI</sequence>
<name>A0ABS2T073_9BACI</name>
<dbReference type="SMART" id="SM00287">
    <property type="entry name" value="SH3b"/>
    <property type="match status" value="1"/>
</dbReference>
<dbReference type="InterPro" id="IPR052354">
    <property type="entry name" value="Cell_Wall_Dynamics_Protein"/>
</dbReference>
<evidence type="ECO:0000256" key="1">
    <source>
        <dbReference type="SAM" id="MobiDB-lite"/>
    </source>
</evidence>
<feature type="domain" description="SH3b" evidence="2">
    <location>
        <begin position="32"/>
        <end position="97"/>
    </location>
</feature>
<dbReference type="PANTHER" id="PTHR34408">
    <property type="entry name" value="FAMILY PROTEIN, PUTATIVE-RELATED"/>
    <property type="match status" value="1"/>
</dbReference>
<dbReference type="InterPro" id="IPR036028">
    <property type="entry name" value="SH3-like_dom_sf"/>
</dbReference>
<dbReference type="Gene3D" id="2.30.30.40">
    <property type="entry name" value="SH3 Domains"/>
    <property type="match status" value="2"/>
</dbReference>
<organism evidence="3 4">
    <name type="scientific">Shouchella xiaoxiensis</name>
    <dbReference type="NCBI Taxonomy" id="766895"/>
    <lineage>
        <taxon>Bacteria</taxon>
        <taxon>Bacillati</taxon>
        <taxon>Bacillota</taxon>
        <taxon>Bacilli</taxon>
        <taxon>Bacillales</taxon>
        <taxon>Bacillaceae</taxon>
        <taxon>Shouchella</taxon>
    </lineage>
</organism>
<evidence type="ECO:0000259" key="2">
    <source>
        <dbReference type="PROSITE" id="PS51781"/>
    </source>
</evidence>
<keyword evidence="4" id="KW-1185">Reference proteome</keyword>
<accession>A0ABS2T073</accession>
<dbReference type="InterPro" id="IPR003646">
    <property type="entry name" value="SH3-like_bac-type"/>
</dbReference>
<feature type="region of interest" description="Disordered" evidence="1">
    <location>
        <begin position="153"/>
        <end position="290"/>
    </location>
</feature>
<dbReference type="PROSITE" id="PS51781">
    <property type="entry name" value="SH3B"/>
    <property type="match status" value="1"/>
</dbReference>
<dbReference type="EMBL" id="JAFBCV010000023">
    <property type="protein sequence ID" value="MBM7841178.1"/>
    <property type="molecule type" value="Genomic_DNA"/>
</dbReference>
<evidence type="ECO:0000313" key="3">
    <source>
        <dbReference type="EMBL" id="MBM7841178.1"/>
    </source>
</evidence>
<reference evidence="3" key="1">
    <citation type="submission" date="2021-01" db="EMBL/GenBank/DDBJ databases">
        <title>Genomic Encyclopedia of Type Strains, Phase IV (KMG-IV): sequencing the most valuable type-strain genomes for metagenomic binning, comparative biology and taxonomic classification.</title>
        <authorList>
            <person name="Goeker M."/>
        </authorList>
    </citation>
    <scope>NUCLEOTIDE SEQUENCE</scope>
    <source>
        <strain evidence="3">DSM 21943</strain>
    </source>
</reference>
<protein>
    <submittedName>
        <fullName evidence="3">Uncharacterized protein YgiM (DUF1202 family)</fullName>
    </submittedName>
</protein>
<dbReference type="Proteomes" id="UP001179280">
    <property type="component" value="Unassembled WGS sequence"/>
</dbReference>